<sequence>MASLLHATRSVIAPLTRTRAFRAVGPVVLPPVEHALAWSSGGRLQVSALLVPSLVLHSRGARSGKPRDTYLMYTPDGRGRAIVAGSAFAQDRHPAWTYNLLANPDASISVSGRHIPVRATLVEDDERDAVWAQIERQWPGYRGYERTSGRVVRLFRLERRGGRPAPQVPEPAVPVERSAANHAIWRVSVSPGTRVSSGNVRDPWA</sequence>
<dbReference type="SUPFAM" id="SSF50475">
    <property type="entry name" value="FMN-binding split barrel"/>
    <property type="match status" value="1"/>
</dbReference>
<evidence type="ECO:0000313" key="4">
    <source>
        <dbReference type="Proteomes" id="UP000540568"/>
    </source>
</evidence>
<dbReference type="GO" id="GO:0016491">
    <property type="term" value="F:oxidoreductase activity"/>
    <property type="evidence" value="ECO:0007669"/>
    <property type="project" value="InterPro"/>
</dbReference>
<dbReference type="InterPro" id="IPR004378">
    <property type="entry name" value="F420H2_quin_Rdtase"/>
</dbReference>
<keyword evidence="4" id="KW-1185">Reference proteome</keyword>
<dbReference type="RefSeq" id="WP_182620934.1">
    <property type="nucleotide sequence ID" value="NZ_BAAATF010000009.1"/>
</dbReference>
<dbReference type="InterPro" id="IPR012349">
    <property type="entry name" value="Split_barrel_FMN-bd"/>
</dbReference>
<protein>
    <submittedName>
        <fullName evidence="3">Deazaflavin-dependent oxidoreductase (Nitroreductase family)</fullName>
    </submittedName>
</protein>
<proteinExistence type="inferred from homology"/>
<dbReference type="Pfam" id="PF04075">
    <property type="entry name" value="F420H2_quin_red"/>
    <property type="match status" value="1"/>
</dbReference>
<dbReference type="EMBL" id="JACGWV010000004">
    <property type="protein sequence ID" value="MBA8811772.1"/>
    <property type="molecule type" value="Genomic_DNA"/>
</dbReference>
<accession>A0A7W3JF81</accession>
<dbReference type="Proteomes" id="UP000540568">
    <property type="component" value="Unassembled WGS sequence"/>
</dbReference>
<evidence type="ECO:0000256" key="1">
    <source>
        <dbReference type="ARBA" id="ARBA00008710"/>
    </source>
</evidence>
<dbReference type="AlphaFoldDB" id="A0A7W3JF81"/>
<gene>
    <name evidence="3" type="ORF">FHX71_005790</name>
</gene>
<evidence type="ECO:0000256" key="2">
    <source>
        <dbReference type="ARBA" id="ARBA00049106"/>
    </source>
</evidence>
<dbReference type="NCBIfam" id="TIGR00026">
    <property type="entry name" value="hi_GC_TIGR00026"/>
    <property type="match status" value="1"/>
</dbReference>
<comment type="catalytic activity">
    <reaction evidence="2">
        <text>oxidized coenzyme F420-(gamma-L-Glu)(n) + a quinol + H(+) = reduced coenzyme F420-(gamma-L-Glu)(n) + a quinone</text>
        <dbReference type="Rhea" id="RHEA:39663"/>
        <dbReference type="Rhea" id="RHEA-COMP:12939"/>
        <dbReference type="Rhea" id="RHEA-COMP:14378"/>
        <dbReference type="ChEBI" id="CHEBI:15378"/>
        <dbReference type="ChEBI" id="CHEBI:24646"/>
        <dbReference type="ChEBI" id="CHEBI:132124"/>
        <dbReference type="ChEBI" id="CHEBI:133980"/>
        <dbReference type="ChEBI" id="CHEBI:139511"/>
    </reaction>
</comment>
<dbReference type="GO" id="GO:0070967">
    <property type="term" value="F:coenzyme F420 binding"/>
    <property type="evidence" value="ECO:0007669"/>
    <property type="project" value="TreeGrafter"/>
</dbReference>
<organism evidence="3 4">
    <name type="scientific">Promicromonospora sukumoe</name>
    <dbReference type="NCBI Taxonomy" id="88382"/>
    <lineage>
        <taxon>Bacteria</taxon>
        <taxon>Bacillati</taxon>
        <taxon>Actinomycetota</taxon>
        <taxon>Actinomycetes</taxon>
        <taxon>Micrococcales</taxon>
        <taxon>Promicromonosporaceae</taxon>
        <taxon>Promicromonospora</taxon>
    </lineage>
</organism>
<comment type="similarity">
    <text evidence="1">Belongs to the F420H(2)-dependent quinone reductase family.</text>
</comment>
<evidence type="ECO:0000313" key="3">
    <source>
        <dbReference type="EMBL" id="MBA8811772.1"/>
    </source>
</evidence>
<reference evidence="3 4" key="1">
    <citation type="submission" date="2020-07" db="EMBL/GenBank/DDBJ databases">
        <title>Sequencing the genomes of 1000 actinobacteria strains.</title>
        <authorList>
            <person name="Klenk H.-P."/>
        </authorList>
    </citation>
    <scope>NUCLEOTIDE SEQUENCE [LARGE SCALE GENOMIC DNA]</scope>
    <source>
        <strain evidence="3 4">DSM 44121</strain>
    </source>
</reference>
<dbReference type="GO" id="GO:0005886">
    <property type="term" value="C:plasma membrane"/>
    <property type="evidence" value="ECO:0007669"/>
    <property type="project" value="TreeGrafter"/>
</dbReference>
<comment type="caution">
    <text evidence="3">The sequence shown here is derived from an EMBL/GenBank/DDBJ whole genome shotgun (WGS) entry which is preliminary data.</text>
</comment>
<dbReference type="PANTHER" id="PTHR39428">
    <property type="entry name" value="F420H(2)-DEPENDENT QUINONE REDUCTASE RV1261C"/>
    <property type="match status" value="1"/>
</dbReference>
<name>A0A7W3JF81_9MICO</name>
<dbReference type="PANTHER" id="PTHR39428:SF1">
    <property type="entry name" value="F420H(2)-DEPENDENT QUINONE REDUCTASE RV1261C"/>
    <property type="match status" value="1"/>
</dbReference>
<dbReference type="Gene3D" id="2.30.110.10">
    <property type="entry name" value="Electron Transport, Fmn-binding Protein, Chain A"/>
    <property type="match status" value="1"/>
</dbReference>